<feature type="coiled-coil region" evidence="1">
    <location>
        <begin position="28"/>
        <end position="55"/>
    </location>
</feature>
<reference evidence="3" key="3">
    <citation type="submission" date="2025-09" db="UniProtKB">
        <authorList>
            <consortium name="Ensembl"/>
        </authorList>
    </citation>
    <scope>IDENTIFICATION</scope>
</reference>
<protein>
    <submittedName>
        <fullName evidence="3">Uncharacterized protein</fullName>
    </submittedName>
</protein>
<organism evidence="3 4">
    <name type="scientific">Hucho hucho</name>
    <name type="common">huchen</name>
    <dbReference type="NCBI Taxonomy" id="62062"/>
    <lineage>
        <taxon>Eukaryota</taxon>
        <taxon>Metazoa</taxon>
        <taxon>Chordata</taxon>
        <taxon>Craniata</taxon>
        <taxon>Vertebrata</taxon>
        <taxon>Euteleostomi</taxon>
        <taxon>Actinopterygii</taxon>
        <taxon>Neopterygii</taxon>
        <taxon>Teleostei</taxon>
        <taxon>Protacanthopterygii</taxon>
        <taxon>Salmoniformes</taxon>
        <taxon>Salmonidae</taxon>
        <taxon>Salmoninae</taxon>
        <taxon>Hucho</taxon>
    </lineage>
</organism>
<evidence type="ECO:0000313" key="4">
    <source>
        <dbReference type="Proteomes" id="UP000314982"/>
    </source>
</evidence>
<keyword evidence="2" id="KW-0732">Signal</keyword>
<evidence type="ECO:0000256" key="1">
    <source>
        <dbReference type="SAM" id="Coils"/>
    </source>
</evidence>
<name>A0A4W5LU99_9TELE</name>
<dbReference type="Proteomes" id="UP000314982">
    <property type="component" value="Unassembled WGS sequence"/>
</dbReference>
<evidence type="ECO:0000313" key="3">
    <source>
        <dbReference type="Ensembl" id="ENSHHUP00000029508.1"/>
    </source>
</evidence>
<sequence length="133" mass="15085">MTSSISLGLRNSGLLFLLIYLYLNLKGIKEKETEISQLNEKNLNLTRQLDQLVVSREEIGKLSQMVLQKDLEIQALHARVSLGGGGHSQDVMFLQQQLQAYAVEREQVRITIRINFICQVDCMYTTVQKSGVT</sequence>
<dbReference type="Ensembl" id="ENSHHUT00000030734.1">
    <property type="protein sequence ID" value="ENSHHUP00000029508.1"/>
    <property type="gene ID" value="ENSHHUG00000018816.1"/>
</dbReference>
<proteinExistence type="predicted"/>
<feature type="signal peptide" evidence="2">
    <location>
        <begin position="1"/>
        <end position="27"/>
    </location>
</feature>
<keyword evidence="4" id="KW-1185">Reference proteome</keyword>
<evidence type="ECO:0000256" key="2">
    <source>
        <dbReference type="SAM" id="SignalP"/>
    </source>
</evidence>
<reference evidence="4" key="1">
    <citation type="submission" date="2018-06" db="EMBL/GenBank/DDBJ databases">
        <title>Genome assembly of Danube salmon.</title>
        <authorList>
            <person name="Macqueen D.J."/>
            <person name="Gundappa M.K."/>
        </authorList>
    </citation>
    <scope>NUCLEOTIDE SEQUENCE [LARGE SCALE GENOMIC DNA]</scope>
</reference>
<reference evidence="3" key="2">
    <citation type="submission" date="2025-08" db="UniProtKB">
        <authorList>
            <consortium name="Ensembl"/>
        </authorList>
    </citation>
    <scope>IDENTIFICATION</scope>
</reference>
<dbReference type="AlphaFoldDB" id="A0A4W5LU99"/>
<dbReference type="GeneTree" id="ENSGT00710000106769"/>
<feature type="chain" id="PRO_5021202344" evidence="2">
    <location>
        <begin position="28"/>
        <end position="133"/>
    </location>
</feature>
<keyword evidence="1" id="KW-0175">Coiled coil</keyword>
<accession>A0A4W5LU99</accession>